<dbReference type="Gene3D" id="2.60.40.2700">
    <property type="match status" value="1"/>
</dbReference>
<feature type="compositionally biased region" description="Pro residues" evidence="1">
    <location>
        <begin position="35"/>
        <end position="54"/>
    </location>
</feature>
<reference evidence="3" key="1">
    <citation type="journal article" date="2019" name="Int. J. Syst. Evol. Microbiol.">
        <title>The Global Catalogue of Microorganisms (GCM) 10K type strain sequencing project: providing services to taxonomists for standard genome sequencing and annotation.</title>
        <authorList>
            <consortium name="The Broad Institute Genomics Platform"/>
            <consortium name="The Broad Institute Genome Sequencing Center for Infectious Disease"/>
            <person name="Wu L."/>
            <person name="Ma J."/>
        </authorList>
    </citation>
    <scope>NUCLEOTIDE SEQUENCE [LARGE SCALE GENOMIC DNA]</scope>
    <source>
        <strain evidence="3">JCM 16703</strain>
    </source>
</reference>
<dbReference type="EMBL" id="BAAAZH010000003">
    <property type="protein sequence ID" value="GAA4110413.1"/>
    <property type="molecule type" value="Genomic_DNA"/>
</dbReference>
<evidence type="ECO:0000256" key="1">
    <source>
        <dbReference type="SAM" id="MobiDB-lite"/>
    </source>
</evidence>
<sequence length="343" mass="34877">MLTPVTASTDLSVFGSADGSPVPVVLIAQWQPIPVPPAPTPTPTPTPSPSPSPSPVEADLPSASVTITGGSAPVVGAPLTASVALASSVDGLVVAWRWSRVVDGVATSIEGATGSSYTPSADDVGAVLQATASLSASGFRSGSASADTSPVAAAGLPALRLAVKGKTRVGRVVNGALTGLPSVDEVPGLSVAWSWQRISRKGTVRSVPSAAGLPAFRKLTRADRGKRLRVTAVVTAPGYDTVTVSRTTKVVRKGRIAKPDVRIVRDGVVLVATVAGLSGLSTAVPGLAVSYRWRDASGRGLGDGKRLVVPSGYVGRIVLLVRLAAPGYEPRRVARSYRYGGGR</sequence>
<comment type="caution">
    <text evidence="2">The sequence shown here is derived from an EMBL/GenBank/DDBJ whole genome shotgun (WGS) entry which is preliminary data.</text>
</comment>
<organism evidence="2 3">
    <name type="scientific">Nocardioides fonticola</name>
    <dbReference type="NCBI Taxonomy" id="450363"/>
    <lineage>
        <taxon>Bacteria</taxon>
        <taxon>Bacillati</taxon>
        <taxon>Actinomycetota</taxon>
        <taxon>Actinomycetes</taxon>
        <taxon>Propionibacteriales</taxon>
        <taxon>Nocardioidaceae</taxon>
        <taxon>Nocardioides</taxon>
    </lineage>
</organism>
<evidence type="ECO:0000313" key="3">
    <source>
        <dbReference type="Proteomes" id="UP001501495"/>
    </source>
</evidence>
<evidence type="ECO:0008006" key="4">
    <source>
        <dbReference type="Google" id="ProtNLM"/>
    </source>
</evidence>
<feature type="region of interest" description="Disordered" evidence="1">
    <location>
        <begin position="35"/>
        <end position="65"/>
    </location>
</feature>
<proteinExistence type="predicted"/>
<keyword evidence="3" id="KW-1185">Reference proteome</keyword>
<dbReference type="Proteomes" id="UP001501495">
    <property type="component" value="Unassembled WGS sequence"/>
</dbReference>
<evidence type="ECO:0000313" key="2">
    <source>
        <dbReference type="EMBL" id="GAA4110413.1"/>
    </source>
</evidence>
<protein>
    <recommendedName>
        <fullName evidence="4">Ig-like domain-containing protein</fullName>
    </recommendedName>
</protein>
<gene>
    <name evidence="2" type="ORF">GCM10022215_05550</name>
</gene>
<name>A0ABP7XBH8_9ACTN</name>
<accession>A0ABP7XBH8</accession>